<keyword evidence="2" id="KW-0677">Repeat</keyword>
<dbReference type="EMBL" id="JWZT01001272">
    <property type="protein sequence ID" value="KII72337.1"/>
    <property type="molecule type" value="Genomic_DNA"/>
</dbReference>
<proteinExistence type="predicted"/>
<dbReference type="Proteomes" id="UP000031668">
    <property type="component" value="Unassembled WGS sequence"/>
</dbReference>
<dbReference type="PANTHER" id="PTHR46376:SF1">
    <property type="entry name" value="LEUCINE-ZIPPER-LIKE TRANSCRIPTIONAL REGULATOR 1"/>
    <property type="match status" value="1"/>
</dbReference>
<reference evidence="3 4" key="1">
    <citation type="journal article" date="2014" name="Genome Biol. Evol.">
        <title>The genome of the myxosporean Thelohanellus kitauei shows adaptations to nutrient acquisition within its fish host.</title>
        <authorList>
            <person name="Yang Y."/>
            <person name="Xiong J."/>
            <person name="Zhou Z."/>
            <person name="Huo F."/>
            <person name="Miao W."/>
            <person name="Ran C."/>
            <person name="Liu Y."/>
            <person name="Zhang J."/>
            <person name="Feng J."/>
            <person name="Wang M."/>
            <person name="Wang M."/>
            <person name="Wang L."/>
            <person name="Yao B."/>
        </authorList>
    </citation>
    <scope>NUCLEOTIDE SEQUENCE [LARGE SCALE GENOMIC DNA]</scope>
    <source>
        <strain evidence="3">Wuqing</strain>
    </source>
</reference>
<keyword evidence="4" id="KW-1185">Reference proteome</keyword>
<dbReference type="Pfam" id="PF24681">
    <property type="entry name" value="Kelch_KLHDC2_KLHL20_DRC7"/>
    <property type="match status" value="1"/>
</dbReference>
<evidence type="ECO:0000256" key="1">
    <source>
        <dbReference type="ARBA" id="ARBA00022441"/>
    </source>
</evidence>
<keyword evidence="1" id="KW-0880">Kelch repeat</keyword>
<gene>
    <name evidence="3" type="ORF">RF11_10735</name>
</gene>
<accession>A0A0C2NE88</accession>
<dbReference type="Gene3D" id="2.120.10.80">
    <property type="entry name" value="Kelch-type beta propeller"/>
    <property type="match status" value="1"/>
</dbReference>
<dbReference type="PANTHER" id="PTHR46376">
    <property type="entry name" value="LEUCINE-ZIPPER-LIKE TRANSCRIPTIONAL REGULATOR 1"/>
    <property type="match status" value="1"/>
</dbReference>
<protein>
    <submittedName>
        <fullName evidence="3">Kelch domain-containing protein 4</fullName>
    </submittedName>
</protein>
<comment type="caution">
    <text evidence="3">The sequence shown here is derived from an EMBL/GenBank/DDBJ whole genome shotgun (WGS) entry which is preliminary data.</text>
</comment>
<evidence type="ECO:0000313" key="3">
    <source>
        <dbReference type="EMBL" id="KII72337.1"/>
    </source>
</evidence>
<sequence>MTSVREFLIIYGGYENNTGEECNEIWSYNTIRGEWKRHKKPIGIKDTCISSSICSDGKLVYIFGGEGFNDGYQQTNSILSFDITNATWDIVYPHTTDYDLNTPPPMCENLFLYHKRSLYVLGGFHDNLYHDKIYKFCLKSSTWSLIEQNGLKPSFVHQIYGTVYKNQ</sequence>
<dbReference type="InterPro" id="IPR015915">
    <property type="entry name" value="Kelch-typ_b-propeller"/>
</dbReference>
<organism evidence="3 4">
    <name type="scientific">Thelohanellus kitauei</name>
    <name type="common">Myxosporean</name>
    <dbReference type="NCBI Taxonomy" id="669202"/>
    <lineage>
        <taxon>Eukaryota</taxon>
        <taxon>Metazoa</taxon>
        <taxon>Cnidaria</taxon>
        <taxon>Myxozoa</taxon>
        <taxon>Myxosporea</taxon>
        <taxon>Bivalvulida</taxon>
        <taxon>Platysporina</taxon>
        <taxon>Myxobolidae</taxon>
        <taxon>Thelohanellus</taxon>
    </lineage>
</organism>
<dbReference type="InterPro" id="IPR051568">
    <property type="entry name" value="LZTR1/Attractin"/>
</dbReference>
<dbReference type="GO" id="GO:0005794">
    <property type="term" value="C:Golgi apparatus"/>
    <property type="evidence" value="ECO:0007669"/>
    <property type="project" value="TreeGrafter"/>
</dbReference>
<dbReference type="OrthoDB" id="4447at2759"/>
<dbReference type="SUPFAM" id="SSF117281">
    <property type="entry name" value="Kelch motif"/>
    <property type="match status" value="1"/>
</dbReference>
<dbReference type="AlphaFoldDB" id="A0A0C2NE88"/>
<evidence type="ECO:0000313" key="4">
    <source>
        <dbReference type="Proteomes" id="UP000031668"/>
    </source>
</evidence>
<name>A0A0C2NE88_THEKT</name>
<evidence type="ECO:0000256" key="2">
    <source>
        <dbReference type="ARBA" id="ARBA00022737"/>
    </source>
</evidence>